<dbReference type="CDD" id="cd07153">
    <property type="entry name" value="Fur_like"/>
    <property type="match status" value="1"/>
</dbReference>
<dbReference type="EMBL" id="CP007032">
    <property type="protein sequence ID" value="AHF06529.1"/>
    <property type="molecule type" value="Genomic_DNA"/>
</dbReference>
<evidence type="ECO:0000256" key="7">
    <source>
        <dbReference type="PIRSR" id="PIRSR602481-1"/>
    </source>
</evidence>
<feature type="binding site" evidence="8">
    <location>
        <position position="112"/>
    </location>
    <ligand>
        <name>Fe cation</name>
        <dbReference type="ChEBI" id="CHEBI:24875"/>
    </ligand>
</feature>
<sequence>MQENKSDIDDLLLKEGVKRTKHRIAILEILEQSETPLTADEIFLILKENNTSIWLSTIYRTLEMLTEKEVVRKSTIMGEDKARYEIKQDAHKHCFVCVTCHKMIPLMDCPLEEFEEKLKDKMDFDVTGHNLEIYGYCHDCKLMKR</sequence>
<keyword evidence="3 7" id="KW-0862">Zinc</keyword>
<keyword evidence="4" id="KW-0805">Transcription regulation</keyword>
<dbReference type="GO" id="GO:0045892">
    <property type="term" value="P:negative regulation of DNA-templated transcription"/>
    <property type="evidence" value="ECO:0007669"/>
    <property type="project" value="TreeGrafter"/>
</dbReference>
<feature type="binding site" evidence="8">
    <location>
        <position position="91"/>
    </location>
    <ligand>
        <name>Fe cation</name>
        <dbReference type="ChEBI" id="CHEBI:24875"/>
    </ligand>
</feature>
<comment type="cofactor">
    <cofactor evidence="8">
        <name>Mn(2+)</name>
        <dbReference type="ChEBI" id="CHEBI:29035"/>
    </cofactor>
    <cofactor evidence="8">
        <name>Fe(2+)</name>
        <dbReference type="ChEBI" id="CHEBI:29033"/>
    </cofactor>
    <text evidence="8">Binds 1 Mn(2+) or Fe(2+) ion per subunit.</text>
</comment>
<evidence type="ECO:0000256" key="8">
    <source>
        <dbReference type="PIRSR" id="PIRSR602481-2"/>
    </source>
</evidence>
<dbReference type="PANTHER" id="PTHR33202:SF7">
    <property type="entry name" value="FERRIC UPTAKE REGULATION PROTEIN"/>
    <property type="match status" value="1"/>
</dbReference>
<dbReference type="InterPro" id="IPR036388">
    <property type="entry name" value="WH-like_DNA-bd_sf"/>
</dbReference>
<feature type="binding site" evidence="8">
    <location>
        <position position="129"/>
    </location>
    <ligand>
        <name>Fe cation</name>
        <dbReference type="ChEBI" id="CHEBI:24875"/>
    </ligand>
</feature>
<accession>W0EBD6</accession>
<dbReference type="OrthoDB" id="8659436at2"/>
<evidence type="ECO:0000256" key="6">
    <source>
        <dbReference type="ARBA" id="ARBA00023163"/>
    </source>
</evidence>
<evidence type="ECO:0000256" key="4">
    <source>
        <dbReference type="ARBA" id="ARBA00023015"/>
    </source>
</evidence>
<keyword evidence="8" id="KW-0408">Iron</keyword>
<keyword evidence="5" id="KW-0238">DNA-binding</keyword>
<comment type="similarity">
    <text evidence="1">Belongs to the Fur family.</text>
</comment>
<dbReference type="KEGG" id="dmt:DESME_05220"/>
<feature type="binding site" evidence="7">
    <location>
        <position position="97"/>
    </location>
    <ligand>
        <name>Zn(2+)</name>
        <dbReference type="ChEBI" id="CHEBI:29105"/>
    </ligand>
</feature>
<evidence type="ECO:0000313" key="9">
    <source>
        <dbReference type="EMBL" id="AHF06529.1"/>
    </source>
</evidence>
<dbReference type="InterPro" id="IPR002481">
    <property type="entry name" value="FUR"/>
</dbReference>
<dbReference type="Gene3D" id="1.10.10.10">
    <property type="entry name" value="Winged helix-like DNA-binding domain superfamily/Winged helix DNA-binding domain"/>
    <property type="match status" value="1"/>
</dbReference>
<reference evidence="9 10" key="1">
    <citation type="submission" date="2013-12" db="EMBL/GenBank/DDBJ databases">
        <authorList>
            <consortium name="DOE Joint Genome Institute"/>
            <person name="Smidt H."/>
            <person name="Huntemann M."/>
            <person name="Han J."/>
            <person name="Chen A."/>
            <person name="Kyrpides N."/>
            <person name="Mavromatis K."/>
            <person name="Markowitz V."/>
            <person name="Palaniappan K."/>
            <person name="Ivanova N."/>
            <person name="Schaumberg A."/>
            <person name="Pati A."/>
            <person name="Liolios K."/>
            <person name="Nordberg H.P."/>
            <person name="Cantor M.N."/>
            <person name="Hua S.X."/>
            <person name="Woyke T."/>
        </authorList>
    </citation>
    <scope>NUCLEOTIDE SEQUENCE [LARGE SCALE GENOMIC DNA]</scope>
    <source>
        <strain evidence="10">DSM 15288</strain>
    </source>
</reference>
<dbReference type="Pfam" id="PF01475">
    <property type="entry name" value="FUR"/>
    <property type="match status" value="1"/>
</dbReference>
<organism evidence="9 10">
    <name type="scientific">Desulfitobacterium metallireducens DSM 15288</name>
    <dbReference type="NCBI Taxonomy" id="871968"/>
    <lineage>
        <taxon>Bacteria</taxon>
        <taxon>Bacillati</taxon>
        <taxon>Bacillota</taxon>
        <taxon>Clostridia</taxon>
        <taxon>Eubacteriales</taxon>
        <taxon>Desulfitobacteriaceae</taxon>
        <taxon>Desulfitobacterium</taxon>
    </lineage>
</organism>
<dbReference type="GO" id="GO:1900376">
    <property type="term" value="P:regulation of secondary metabolite biosynthetic process"/>
    <property type="evidence" value="ECO:0007669"/>
    <property type="project" value="TreeGrafter"/>
</dbReference>
<gene>
    <name evidence="9" type="ORF">DESME_05220</name>
</gene>
<keyword evidence="2" id="KW-0678">Repressor</keyword>
<protein>
    <submittedName>
        <fullName evidence="9">Fur family transcriptional regulator</fullName>
    </submittedName>
</protein>
<evidence type="ECO:0000256" key="1">
    <source>
        <dbReference type="ARBA" id="ARBA00007957"/>
    </source>
</evidence>
<keyword evidence="7" id="KW-0479">Metal-binding</keyword>
<feature type="binding site" evidence="7">
    <location>
        <position position="140"/>
    </location>
    <ligand>
        <name>Zn(2+)</name>
        <dbReference type="ChEBI" id="CHEBI:29105"/>
    </ligand>
</feature>
<dbReference type="AlphaFoldDB" id="W0EBD6"/>
<evidence type="ECO:0000256" key="5">
    <source>
        <dbReference type="ARBA" id="ARBA00023125"/>
    </source>
</evidence>
<dbReference type="GO" id="GO:0000976">
    <property type="term" value="F:transcription cis-regulatory region binding"/>
    <property type="evidence" value="ECO:0007669"/>
    <property type="project" value="TreeGrafter"/>
</dbReference>
<evidence type="ECO:0000256" key="2">
    <source>
        <dbReference type="ARBA" id="ARBA00022491"/>
    </source>
</evidence>
<evidence type="ECO:0000313" key="10">
    <source>
        <dbReference type="Proteomes" id="UP000010847"/>
    </source>
</evidence>
<keyword evidence="10" id="KW-1185">Reference proteome</keyword>
<dbReference type="STRING" id="871968.DESME_05220"/>
<name>W0EBD6_9FIRM</name>
<dbReference type="HOGENOM" id="CLU_096072_5_1_9"/>
<dbReference type="GO" id="GO:0008270">
    <property type="term" value="F:zinc ion binding"/>
    <property type="evidence" value="ECO:0007669"/>
    <property type="project" value="TreeGrafter"/>
</dbReference>
<feature type="binding site" evidence="7">
    <location>
        <position position="100"/>
    </location>
    <ligand>
        <name>Zn(2+)</name>
        <dbReference type="ChEBI" id="CHEBI:29105"/>
    </ligand>
</feature>
<dbReference type="eggNOG" id="COG0735">
    <property type="taxonomic scope" value="Bacteria"/>
</dbReference>
<dbReference type="SUPFAM" id="SSF46785">
    <property type="entry name" value="Winged helix' DNA-binding domain"/>
    <property type="match status" value="1"/>
</dbReference>
<dbReference type="PANTHER" id="PTHR33202">
    <property type="entry name" value="ZINC UPTAKE REGULATION PROTEIN"/>
    <property type="match status" value="1"/>
</dbReference>
<dbReference type="Gene3D" id="3.30.1490.190">
    <property type="match status" value="1"/>
</dbReference>
<dbReference type="InterPro" id="IPR036390">
    <property type="entry name" value="WH_DNA-bd_sf"/>
</dbReference>
<comment type="cofactor">
    <cofactor evidence="7">
        <name>Zn(2+)</name>
        <dbReference type="ChEBI" id="CHEBI:29105"/>
    </cofactor>
    <text evidence="7">Binds 1 zinc ion per subunit.</text>
</comment>
<keyword evidence="6" id="KW-0804">Transcription</keyword>
<dbReference type="Proteomes" id="UP000010847">
    <property type="component" value="Chromosome"/>
</dbReference>
<evidence type="ECO:0000256" key="3">
    <source>
        <dbReference type="ARBA" id="ARBA00022833"/>
    </source>
</evidence>
<dbReference type="InterPro" id="IPR043135">
    <property type="entry name" value="Fur_C"/>
</dbReference>
<feature type="binding site" evidence="7">
    <location>
        <position position="137"/>
    </location>
    <ligand>
        <name>Zn(2+)</name>
        <dbReference type="ChEBI" id="CHEBI:29105"/>
    </ligand>
</feature>
<dbReference type="GO" id="GO:0003700">
    <property type="term" value="F:DNA-binding transcription factor activity"/>
    <property type="evidence" value="ECO:0007669"/>
    <property type="project" value="InterPro"/>
</dbReference>
<proteinExistence type="inferred from homology"/>